<keyword evidence="7 15" id="KW-0269">Exonuclease</keyword>
<dbReference type="Pfam" id="PF13361">
    <property type="entry name" value="UvrD_C"/>
    <property type="match status" value="1"/>
</dbReference>
<feature type="active site" description="For nuclease activity" evidence="15">
    <location>
        <position position="1003"/>
    </location>
</feature>
<dbReference type="Gene3D" id="3.90.320.10">
    <property type="match status" value="1"/>
</dbReference>
<dbReference type="InterPro" id="IPR000212">
    <property type="entry name" value="DNA_helicase_UvrD/REP"/>
</dbReference>
<dbReference type="GO" id="GO:0009338">
    <property type="term" value="C:exodeoxyribonuclease V complex"/>
    <property type="evidence" value="ECO:0007669"/>
    <property type="project" value="TreeGrafter"/>
</dbReference>
<keyword evidence="11 15" id="KW-0234">DNA repair</keyword>
<comment type="catalytic activity">
    <reaction evidence="13 15">
        <text>Couples ATP hydrolysis with the unwinding of duplex DNA by translocating in the 3'-5' direction.</text>
        <dbReference type="EC" id="5.6.2.4"/>
    </reaction>
</comment>
<keyword evidence="6 15" id="KW-0347">Helicase</keyword>
<proteinExistence type="inferred from homology"/>
<evidence type="ECO:0000313" key="21">
    <source>
        <dbReference type="Proteomes" id="UP000308121"/>
    </source>
</evidence>
<feature type="binding site" evidence="15">
    <location>
        <position position="985"/>
    </location>
    <ligand>
        <name>Mg(2+)</name>
        <dbReference type="ChEBI" id="CHEBI:18420"/>
    </ligand>
</feature>
<evidence type="ECO:0000256" key="16">
    <source>
        <dbReference type="PROSITE-ProRule" id="PRU00560"/>
    </source>
</evidence>
<comment type="subunit">
    <text evidence="15">Heterotrimer of RecB, RecC and RecD. All subunits contribute to DNA-binding. Interacts with RecA.</text>
</comment>
<dbReference type="RefSeq" id="WP_154728182.1">
    <property type="nucleotide sequence ID" value="NZ_SZYE01000009.1"/>
</dbReference>
<keyword evidence="10 15" id="KW-0238">DNA-binding</keyword>
<dbReference type="EMBL" id="SZYE01000009">
    <property type="protein sequence ID" value="TKR27002.1"/>
    <property type="molecule type" value="Genomic_DNA"/>
</dbReference>
<comment type="cofactor">
    <cofactor evidence="15">
        <name>Mg(2+)</name>
        <dbReference type="ChEBI" id="CHEBI:18420"/>
    </cofactor>
    <text evidence="15">Binds 1 Mg(2+) ion per subunit.</text>
</comment>
<organism evidence="20 21">
    <name type="scientific">Cellulomonas hominis</name>
    <dbReference type="NCBI Taxonomy" id="156981"/>
    <lineage>
        <taxon>Bacteria</taxon>
        <taxon>Bacillati</taxon>
        <taxon>Actinomycetota</taxon>
        <taxon>Actinomycetes</taxon>
        <taxon>Micrococcales</taxon>
        <taxon>Cellulomonadaceae</taxon>
        <taxon>Cellulomonas</taxon>
    </lineage>
</organism>
<dbReference type="Gene3D" id="1.10.486.10">
    <property type="entry name" value="PCRA, domain 4"/>
    <property type="match status" value="1"/>
</dbReference>
<evidence type="ECO:0000313" key="20">
    <source>
        <dbReference type="EMBL" id="TKR27002.1"/>
    </source>
</evidence>
<dbReference type="GO" id="GO:0000287">
    <property type="term" value="F:magnesium ion binding"/>
    <property type="evidence" value="ECO:0007669"/>
    <property type="project" value="UniProtKB-UniRule"/>
</dbReference>
<reference evidence="20 21" key="1">
    <citation type="submission" date="2019-05" db="EMBL/GenBank/DDBJ databases">
        <title>Genome sequence of Cellulomonas hominis strain CS1.</title>
        <authorList>
            <person name="Belmont J."/>
            <person name="Maclea K.S."/>
        </authorList>
    </citation>
    <scope>NUCLEOTIDE SEQUENCE [LARGE SCALE GENOMIC DNA]</scope>
    <source>
        <strain evidence="20 21">CS1</strain>
    </source>
</reference>
<keyword evidence="2 15" id="KW-0479">Metal-binding</keyword>
<dbReference type="PANTHER" id="PTHR11070">
    <property type="entry name" value="UVRD / RECB / PCRA DNA HELICASE FAMILY MEMBER"/>
    <property type="match status" value="1"/>
</dbReference>
<dbReference type="Proteomes" id="UP000308121">
    <property type="component" value="Unassembled WGS sequence"/>
</dbReference>
<keyword evidence="12 15" id="KW-0413">Isomerase</keyword>
<dbReference type="InterPro" id="IPR038726">
    <property type="entry name" value="PDDEXK_AddAB-type"/>
</dbReference>
<accession>A0A7Z8NSX5</accession>
<name>A0A7Z8NSX5_9CELL</name>
<evidence type="ECO:0000256" key="9">
    <source>
        <dbReference type="ARBA" id="ARBA00022842"/>
    </source>
</evidence>
<evidence type="ECO:0000256" key="8">
    <source>
        <dbReference type="ARBA" id="ARBA00022840"/>
    </source>
</evidence>
<comment type="similarity">
    <text evidence="15">Belongs to the helicase family. UvrD subfamily.</text>
</comment>
<dbReference type="AlphaFoldDB" id="A0A7Z8NSX5"/>
<evidence type="ECO:0000256" key="14">
    <source>
        <dbReference type="ARBA" id="ARBA00048988"/>
    </source>
</evidence>
<dbReference type="GO" id="GO:0005524">
    <property type="term" value="F:ATP binding"/>
    <property type="evidence" value="ECO:0007669"/>
    <property type="project" value="UniProtKB-UniRule"/>
</dbReference>
<dbReference type="Gene3D" id="3.40.50.300">
    <property type="entry name" value="P-loop containing nucleotide triphosphate hydrolases"/>
    <property type="match status" value="2"/>
</dbReference>
<comment type="catalytic activity">
    <reaction evidence="15">
        <text>Exonucleolytic cleavage (in the presence of ATP) in either 5'- to 3'- or 3'- to 5'-direction to yield 5'-phosphooligonucleotides.</text>
        <dbReference type="EC" id="3.1.11.5"/>
    </reaction>
</comment>
<dbReference type="PROSITE" id="PS51198">
    <property type="entry name" value="UVRD_HELICASE_ATP_BIND"/>
    <property type="match status" value="1"/>
</dbReference>
<protein>
    <recommendedName>
        <fullName evidence="15">RecBCD enzyme subunit RecB</fullName>
        <ecNumber evidence="15">3.1.11.5</ecNumber>
        <ecNumber evidence="15">5.6.2.4</ecNumber>
    </recommendedName>
    <alternativeName>
        <fullName evidence="15">DNA 3'-5' helicase subunit RecB</fullName>
    </alternativeName>
    <alternativeName>
        <fullName evidence="15">Exonuclease V subunit RecB</fullName>
        <shortName evidence="15">ExoV subunit RecB</shortName>
    </alternativeName>
    <alternativeName>
        <fullName evidence="15">Helicase/nuclease RecBCD subunit RecB</fullName>
    </alternativeName>
</protein>
<dbReference type="GO" id="GO:0043138">
    <property type="term" value="F:3'-5' DNA helicase activity"/>
    <property type="evidence" value="ECO:0007669"/>
    <property type="project" value="UniProtKB-UniRule"/>
</dbReference>
<dbReference type="PROSITE" id="PS51217">
    <property type="entry name" value="UVRD_HELICASE_CTER"/>
    <property type="match status" value="1"/>
</dbReference>
<feature type="domain" description="UvrD-like helicase C-terminal" evidence="19">
    <location>
        <begin position="337"/>
        <end position="615"/>
    </location>
</feature>
<feature type="binding site" evidence="15">
    <location>
        <position position="848"/>
    </location>
    <ligand>
        <name>Mg(2+)</name>
        <dbReference type="ChEBI" id="CHEBI:18420"/>
    </ligand>
</feature>
<evidence type="ECO:0000256" key="4">
    <source>
        <dbReference type="ARBA" id="ARBA00022763"/>
    </source>
</evidence>
<evidence type="ECO:0000259" key="18">
    <source>
        <dbReference type="PROSITE" id="PS51198"/>
    </source>
</evidence>
<dbReference type="GO" id="GO:0008854">
    <property type="term" value="F:exodeoxyribonuclease V activity"/>
    <property type="evidence" value="ECO:0007669"/>
    <property type="project" value="UniProtKB-EC"/>
</dbReference>
<dbReference type="PANTHER" id="PTHR11070:SF23">
    <property type="entry name" value="RECBCD ENZYME SUBUNIT RECB"/>
    <property type="match status" value="1"/>
</dbReference>
<dbReference type="InterPro" id="IPR027417">
    <property type="entry name" value="P-loop_NTPase"/>
</dbReference>
<keyword evidence="8 15" id="KW-0067">ATP-binding</keyword>
<dbReference type="Pfam" id="PF00580">
    <property type="entry name" value="UvrD-helicase"/>
    <property type="match status" value="1"/>
</dbReference>
<evidence type="ECO:0000256" key="1">
    <source>
        <dbReference type="ARBA" id="ARBA00022722"/>
    </source>
</evidence>
<comment type="domain">
    <text evidence="15">The C-terminal domain has nuclease activity and interacts with RecD. It interacts with RecA, facilitating its loading onto ssDNA.</text>
</comment>
<evidence type="ECO:0000256" key="13">
    <source>
        <dbReference type="ARBA" id="ARBA00034617"/>
    </source>
</evidence>
<comment type="catalytic activity">
    <reaction evidence="14 15">
        <text>ATP + H2O = ADP + phosphate + H(+)</text>
        <dbReference type="Rhea" id="RHEA:13065"/>
        <dbReference type="ChEBI" id="CHEBI:15377"/>
        <dbReference type="ChEBI" id="CHEBI:15378"/>
        <dbReference type="ChEBI" id="CHEBI:30616"/>
        <dbReference type="ChEBI" id="CHEBI:43474"/>
        <dbReference type="ChEBI" id="CHEBI:456216"/>
        <dbReference type="EC" id="5.6.2.4"/>
    </reaction>
</comment>
<feature type="region of interest" description="Disordered" evidence="17">
    <location>
        <begin position="787"/>
        <end position="839"/>
    </location>
</feature>
<dbReference type="Pfam" id="PF12705">
    <property type="entry name" value="PDDEXK_1"/>
    <property type="match status" value="1"/>
</dbReference>
<keyword evidence="4 15" id="KW-0227">DNA damage</keyword>
<keyword evidence="9 15" id="KW-0460">Magnesium</keyword>
<gene>
    <name evidence="15" type="primary">recB</name>
    <name evidence="20" type="ORF">FA014_02715</name>
</gene>
<dbReference type="EC" id="3.1.11.5" evidence="15"/>
<dbReference type="CDD" id="cd22352">
    <property type="entry name" value="RecB_C-like"/>
    <property type="match status" value="1"/>
</dbReference>
<dbReference type="SUPFAM" id="SSF52980">
    <property type="entry name" value="Restriction endonuclease-like"/>
    <property type="match status" value="1"/>
</dbReference>
<dbReference type="InterPro" id="IPR014017">
    <property type="entry name" value="DNA_helicase_UvrD-like_C"/>
</dbReference>
<dbReference type="SUPFAM" id="SSF52540">
    <property type="entry name" value="P-loop containing nucleoside triphosphate hydrolases"/>
    <property type="match status" value="1"/>
</dbReference>
<evidence type="ECO:0000256" key="17">
    <source>
        <dbReference type="SAM" id="MobiDB-lite"/>
    </source>
</evidence>
<dbReference type="InterPro" id="IPR011335">
    <property type="entry name" value="Restrct_endonuc-II-like"/>
</dbReference>
<dbReference type="OrthoDB" id="9810135at2"/>
<evidence type="ECO:0000256" key="10">
    <source>
        <dbReference type="ARBA" id="ARBA00023125"/>
    </source>
</evidence>
<dbReference type="HAMAP" id="MF_01485">
    <property type="entry name" value="RecB"/>
    <property type="match status" value="1"/>
</dbReference>
<dbReference type="InterPro" id="IPR011604">
    <property type="entry name" value="PDDEXK-like_dom_sf"/>
</dbReference>
<evidence type="ECO:0000256" key="5">
    <source>
        <dbReference type="ARBA" id="ARBA00022801"/>
    </source>
</evidence>
<dbReference type="EC" id="5.6.2.4" evidence="15"/>
<sequence>MTPTEGVESFDVCGPLPQGTLVLEASAGTGKTTTIASLTARYIAEGLATMPELMLITFGRAATAELRSRVRERLVEVERALRSTAISDDPVVTMLGDVDDTERALRARRLRSALAQFDDATIVTTHGFCQRVRTLLGTVGDLDVDSRLEPDSSEVHQQVIDDFYVAKYAPVTTHDFPPAQMRAVATAALNDPVADLRPIGAPEPVATRVRMAQRARTEVARRRRQAQVIDYNDLLVQLRDALHHPDLGALAAERVRGAYRVVMVDEFQDTDPVQWDILRTAFAGARTLILIGDPKQAIYAFRGGDVTTYLAAVRSAPRQTLHRNWRTDEPVLAGLDQVLLGAALGHPQIAVRPVQAMRAAHQLTGAPPVVLRSLTREVSGGSPAKLPSIGEVRRVLYRDVADQVVQRLNTTTIRTTGDSHRPTRAGDIAIVVRRNADASGVLAALHAAGVPAVMSTSENVFETSAARDWVTLLSALTRTDPGLVATAALTPMLGWDASTLGNASDLQLDDLQDRFARWAAVLHGGGVAALMQALADDGLRERLLSRVDGERYLTDLRHVAEILHATARADRLAPTGLLRWLRGKVQGSGTGEESERRLETDSAAAQVMTVHAAKGLQFPLVMVPFLSDRYIDGKVQIHRYHDGDQRCLHIGGRGSPGYGDAAAAALEEEAGELLRLAYVALTRARSHVTLWWSPSTSSASGPLSRLLLAGRQPDGSLEAKVPTHADPTVKSRFDALAAASGGTLVHQVVTQVPDQTTWAPPEVPQPALTTATLTRRPDTAWRRTSYTGLTAQTATPHAGLSGEPEQAGMTDEPDDQHATTAPVPPDAHSPASPMADLPSGTAFGTLVHSVLETIDTDAPDLLAELTARCEQTGLTPALRIEPAALARSLVPALTTPLGPIAENLALLDVPPADRLAELEFELPLAGGDTPDPDTAAATLAKIADLLDEHLASDDPFADYGTHLRTHLTPHAVHAPLVGYLTGSIDAVLRVRDHTGTPRYLVVDYKTNRLALRDEPLTLAHYQPGALIAAMYEHHYPLQLLLYAVALHRYLRWRQRGYDPCTHLAGGAYLFVRGMPGPDATTHPATGHALPAPSGVVAWRPPTELVLALSDLLAGVSS</sequence>
<dbReference type="InterPro" id="IPR014016">
    <property type="entry name" value="UvrD-like_ATP-bd"/>
</dbReference>
<dbReference type="GO" id="GO:0003677">
    <property type="term" value="F:DNA binding"/>
    <property type="evidence" value="ECO:0007669"/>
    <property type="project" value="UniProtKB-UniRule"/>
</dbReference>
<comment type="caution">
    <text evidence="20">The sequence shown here is derived from an EMBL/GenBank/DDBJ whole genome shotgun (WGS) entry which is preliminary data.</text>
</comment>
<evidence type="ECO:0000256" key="2">
    <source>
        <dbReference type="ARBA" id="ARBA00022723"/>
    </source>
</evidence>
<evidence type="ECO:0000256" key="11">
    <source>
        <dbReference type="ARBA" id="ARBA00023204"/>
    </source>
</evidence>
<dbReference type="GO" id="GO:0005829">
    <property type="term" value="C:cytosol"/>
    <property type="evidence" value="ECO:0007669"/>
    <property type="project" value="TreeGrafter"/>
</dbReference>
<evidence type="ECO:0000256" key="7">
    <source>
        <dbReference type="ARBA" id="ARBA00022839"/>
    </source>
</evidence>
<dbReference type="InterPro" id="IPR004586">
    <property type="entry name" value="RecB"/>
</dbReference>
<evidence type="ECO:0000256" key="12">
    <source>
        <dbReference type="ARBA" id="ARBA00023235"/>
    </source>
</evidence>
<evidence type="ECO:0000256" key="3">
    <source>
        <dbReference type="ARBA" id="ARBA00022741"/>
    </source>
</evidence>
<keyword evidence="5 15" id="KW-0378">Hydrolase</keyword>
<comment type="domain">
    <text evidence="15">The N-terminal DNA-binding domain is a ssDNA-dependent ATPase and has ATP-dependent 3'-5' helicase function. This domain interacts with RecC.</text>
</comment>
<feature type="binding site" evidence="15">
    <location>
        <position position="1003"/>
    </location>
    <ligand>
        <name>Mg(2+)</name>
        <dbReference type="ChEBI" id="CHEBI:18420"/>
    </ligand>
</feature>
<feature type="domain" description="UvrD-like helicase ATP-binding" evidence="18">
    <location>
        <begin position="4"/>
        <end position="328"/>
    </location>
</feature>
<feature type="region of interest" description="DNA-binding and helicase activity, interacts with RecC" evidence="15">
    <location>
        <begin position="1"/>
        <end position="709"/>
    </location>
</feature>
<evidence type="ECO:0000256" key="6">
    <source>
        <dbReference type="ARBA" id="ARBA00022806"/>
    </source>
</evidence>
<feature type="region of interest" description="Nuclease activity, interacts with RecD and RecA" evidence="15">
    <location>
        <begin position="780"/>
        <end position="1117"/>
    </location>
</feature>
<feature type="binding site" evidence="16">
    <location>
        <begin position="25"/>
        <end position="32"/>
    </location>
    <ligand>
        <name>ATP</name>
        <dbReference type="ChEBI" id="CHEBI:30616"/>
    </ligand>
</feature>
<keyword evidence="3 15" id="KW-0547">Nucleotide-binding</keyword>
<comment type="function">
    <text evidence="15">A helicase/nuclease that prepares dsDNA breaks (DSB) for recombinational DNA repair. Binds to DSBs and unwinds DNA via a highly rapid and processive ATP-dependent bidirectional helicase activity. Unwinds dsDNA until it encounters a Chi (crossover hotspot instigator) sequence from the 3' direction. Cuts ssDNA a few nucleotides 3' to the Chi site. The properties and activities of the enzyme are changed at Chi. The Chi-altered holoenzyme produces a long 3'-ssDNA overhang and facilitates RecA-binding to the ssDNA for homologous DNA recombination and repair. Holoenzyme degrades any linearized DNA that is unable to undergo homologous recombination. In the holoenzyme this subunit contributes ATPase, 3'-5' helicase, exonuclease activity and loads RecA onto ssDNA.</text>
</comment>
<evidence type="ECO:0000259" key="19">
    <source>
        <dbReference type="PROSITE" id="PS51217"/>
    </source>
</evidence>
<comment type="miscellaneous">
    <text evidence="15">In the RecBCD complex, RecB has a slow 3'-5' helicase, an exonuclease activity and loads RecA onto ssDNA, RecD has a fast 5'-3' helicase activity, while RecC stimulates the ATPase and processivity of the RecB helicase and contributes to recognition of the Chi site.</text>
</comment>
<evidence type="ECO:0000256" key="15">
    <source>
        <dbReference type="HAMAP-Rule" id="MF_01485"/>
    </source>
</evidence>
<dbReference type="GO" id="GO:0000724">
    <property type="term" value="P:double-strand break repair via homologous recombination"/>
    <property type="evidence" value="ECO:0007669"/>
    <property type="project" value="UniProtKB-UniRule"/>
</dbReference>
<keyword evidence="1 15" id="KW-0540">Nuclease</keyword>